<gene>
    <name evidence="1" type="ORF">JN11_00076</name>
</gene>
<dbReference type="PROSITE" id="PS51257">
    <property type="entry name" value="PROKAR_LIPOPROTEIN"/>
    <property type="match status" value="1"/>
</dbReference>
<dbReference type="AlphaFoldDB" id="A0A562UF07"/>
<dbReference type="EMBL" id="VLLI01000001">
    <property type="protein sequence ID" value="TWJ04368.1"/>
    <property type="molecule type" value="Genomic_DNA"/>
</dbReference>
<name>A0A562UF07_9SPHI</name>
<sequence length="416" mass="46188">MISAQNRLLLLSGNRWFLFLTLALLTAACSPKVLPVANQPVKSAPKPVENQPAKPIVVKPVAPKVSTISLLLPFGLDHLAPGANYTSVSLKEADIALGYYRGFKLALDSLTAAGYNYKLQVYDSRDQNAQVHSLAFNPAIKNSDLIVGPVFPDDIKAFTAAYTNGKQPIVSPLSPASPATFKNPELITIIPPLEYHAWSAARYISNKLHPDKIFILRSGFSEENEYIGPFKRAIDSLGKRHIKVVELTVIHGQLGPIINQLNPGGKNVFIVPATDQRFLTTTLRALDSLNKSYPVTVFGHPSWVNFTFLKAELLQRLDTHITSSDHVDYKAENTIAFVRQYRNVYHTEPTNYAIKGFDEGLYLGKLLANDSINGLSKADFTGLHNDFEFQKKPGIGWINTHVNIYKYANFELKKVE</sequence>
<dbReference type="RefSeq" id="WP_144908536.1">
    <property type="nucleotide sequence ID" value="NZ_VLLI01000001.1"/>
</dbReference>
<evidence type="ECO:0000313" key="2">
    <source>
        <dbReference type="Proteomes" id="UP000317010"/>
    </source>
</evidence>
<dbReference type="SUPFAM" id="SSF53822">
    <property type="entry name" value="Periplasmic binding protein-like I"/>
    <property type="match status" value="1"/>
</dbReference>
<protein>
    <submittedName>
        <fullName evidence="1">ABC-type branched-subunit amino acid transport system substrate-binding protein</fullName>
    </submittedName>
</protein>
<accession>A0A562UF07</accession>
<dbReference type="Proteomes" id="UP000317010">
    <property type="component" value="Unassembled WGS sequence"/>
</dbReference>
<dbReference type="InterPro" id="IPR028082">
    <property type="entry name" value="Peripla_BP_I"/>
</dbReference>
<proteinExistence type="predicted"/>
<organism evidence="1 2">
    <name type="scientific">Mucilaginibacter frigoritolerans</name>
    <dbReference type="NCBI Taxonomy" id="652788"/>
    <lineage>
        <taxon>Bacteria</taxon>
        <taxon>Pseudomonadati</taxon>
        <taxon>Bacteroidota</taxon>
        <taxon>Sphingobacteriia</taxon>
        <taxon>Sphingobacteriales</taxon>
        <taxon>Sphingobacteriaceae</taxon>
        <taxon>Mucilaginibacter</taxon>
    </lineage>
</organism>
<keyword evidence="2" id="KW-1185">Reference proteome</keyword>
<evidence type="ECO:0000313" key="1">
    <source>
        <dbReference type="EMBL" id="TWJ04368.1"/>
    </source>
</evidence>
<dbReference type="Gene3D" id="3.40.50.2300">
    <property type="match status" value="2"/>
</dbReference>
<dbReference type="OrthoDB" id="2149800at2"/>
<dbReference type="CDD" id="cd06268">
    <property type="entry name" value="PBP1_ABC_transporter_LIVBP-like"/>
    <property type="match status" value="1"/>
</dbReference>
<reference evidence="1 2" key="1">
    <citation type="submission" date="2019-07" db="EMBL/GenBank/DDBJ databases">
        <title>Genomic Encyclopedia of Archaeal and Bacterial Type Strains, Phase II (KMG-II): from individual species to whole genera.</title>
        <authorList>
            <person name="Goeker M."/>
        </authorList>
    </citation>
    <scope>NUCLEOTIDE SEQUENCE [LARGE SCALE GENOMIC DNA]</scope>
    <source>
        <strain evidence="1 2">ATCC BAA-1854</strain>
    </source>
</reference>
<comment type="caution">
    <text evidence="1">The sequence shown here is derived from an EMBL/GenBank/DDBJ whole genome shotgun (WGS) entry which is preliminary data.</text>
</comment>